<dbReference type="EMBL" id="MN739853">
    <property type="protein sequence ID" value="QHT74651.1"/>
    <property type="molecule type" value="Genomic_DNA"/>
</dbReference>
<sequence length="138" mass="16094">MTEYTYPVNIIHVEYATTTAYRELLRTIFNMNPENFPEESKDEEIDDESRDEFAYDEAAAAIAMDYVFQSTQDNPLFQKLYQLAANKMLSEDPSIGLSILFCYDYLDVFHKCLVDYFQSPSEFTDATPSYQNVLQRLT</sequence>
<reference evidence="1" key="1">
    <citation type="journal article" date="2020" name="Nature">
        <title>Giant virus diversity and host interactions through global metagenomics.</title>
        <authorList>
            <person name="Schulz F."/>
            <person name="Roux S."/>
            <person name="Paez-Espino D."/>
            <person name="Jungbluth S."/>
            <person name="Walsh D.A."/>
            <person name="Denef V.J."/>
            <person name="McMahon K.D."/>
            <person name="Konstantinidis K.T."/>
            <person name="Eloe-Fadrosh E.A."/>
            <person name="Kyrpides N.C."/>
            <person name="Woyke T."/>
        </authorList>
    </citation>
    <scope>NUCLEOTIDE SEQUENCE</scope>
    <source>
        <strain evidence="1">GVMAG-M-3300023179-59</strain>
    </source>
</reference>
<name>A0A6C0H279_9ZZZZ</name>
<protein>
    <submittedName>
        <fullName evidence="1">Uncharacterized protein</fullName>
    </submittedName>
</protein>
<accession>A0A6C0H279</accession>
<organism evidence="1">
    <name type="scientific">viral metagenome</name>
    <dbReference type="NCBI Taxonomy" id="1070528"/>
    <lineage>
        <taxon>unclassified sequences</taxon>
        <taxon>metagenomes</taxon>
        <taxon>organismal metagenomes</taxon>
    </lineage>
</organism>
<evidence type="ECO:0000313" key="1">
    <source>
        <dbReference type="EMBL" id="QHT74651.1"/>
    </source>
</evidence>
<dbReference type="AlphaFoldDB" id="A0A6C0H279"/>
<proteinExistence type="predicted"/>